<sequence length="102" mass="11381">MSTTSLYSFANGIEQLVHAIVNDLKVRENVTIKTSYNVKELKFGKEIEIYTNNGTFRADHIISTISTTPPHELACLIPELPYLSYNPSVTVAVVTLHMADKI</sequence>
<keyword evidence="2" id="KW-1185">Reference proteome</keyword>
<dbReference type="InterPro" id="IPR036188">
    <property type="entry name" value="FAD/NAD-bd_sf"/>
</dbReference>
<comment type="caution">
    <text evidence="1">The sequence shown here is derived from an EMBL/GenBank/DDBJ whole genome shotgun (WGS) entry which is preliminary data.</text>
</comment>
<proteinExistence type="predicted"/>
<name>A0ABM8VXC1_GIGMA</name>
<evidence type="ECO:0000313" key="2">
    <source>
        <dbReference type="Proteomes" id="UP000789901"/>
    </source>
</evidence>
<evidence type="ECO:0000313" key="1">
    <source>
        <dbReference type="EMBL" id="CAG8470106.1"/>
    </source>
</evidence>
<organism evidence="1 2">
    <name type="scientific">Gigaspora margarita</name>
    <dbReference type="NCBI Taxonomy" id="4874"/>
    <lineage>
        <taxon>Eukaryota</taxon>
        <taxon>Fungi</taxon>
        <taxon>Fungi incertae sedis</taxon>
        <taxon>Mucoromycota</taxon>
        <taxon>Glomeromycotina</taxon>
        <taxon>Glomeromycetes</taxon>
        <taxon>Diversisporales</taxon>
        <taxon>Gigasporaceae</taxon>
        <taxon>Gigaspora</taxon>
    </lineage>
</organism>
<dbReference type="EMBL" id="CAJVQB010000140">
    <property type="protein sequence ID" value="CAG8470106.1"/>
    <property type="molecule type" value="Genomic_DNA"/>
</dbReference>
<dbReference type="SUPFAM" id="SSF51905">
    <property type="entry name" value="FAD/NAD(P)-binding domain"/>
    <property type="match status" value="1"/>
</dbReference>
<dbReference type="Gene3D" id="3.50.50.60">
    <property type="entry name" value="FAD/NAD(P)-binding domain"/>
    <property type="match status" value="1"/>
</dbReference>
<gene>
    <name evidence="1" type="ORF">GMARGA_LOCUS734</name>
</gene>
<accession>A0ABM8VXC1</accession>
<protein>
    <submittedName>
        <fullName evidence="1">33606_t:CDS:1</fullName>
    </submittedName>
</protein>
<dbReference type="Proteomes" id="UP000789901">
    <property type="component" value="Unassembled WGS sequence"/>
</dbReference>
<reference evidence="1 2" key="1">
    <citation type="submission" date="2021-06" db="EMBL/GenBank/DDBJ databases">
        <authorList>
            <person name="Kallberg Y."/>
            <person name="Tangrot J."/>
            <person name="Rosling A."/>
        </authorList>
    </citation>
    <scope>NUCLEOTIDE SEQUENCE [LARGE SCALE GENOMIC DNA]</scope>
    <source>
        <strain evidence="1 2">120-4 pot B 10/14</strain>
    </source>
</reference>